<reference evidence="3" key="1">
    <citation type="journal article" date="2022" name="Int. J. Mol. Sci.">
        <title>Draft Genome of Tanacetum Coccineum: Genomic Comparison of Closely Related Tanacetum-Family Plants.</title>
        <authorList>
            <person name="Yamashiro T."/>
            <person name="Shiraishi A."/>
            <person name="Nakayama K."/>
            <person name="Satake H."/>
        </authorList>
    </citation>
    <scope>NUCLEOTIDE SEQUENCE</scope>
</reference>
<feature type="chain" id="PRO_5045984400" description="Transposase, Ptta/En/Spm, transposase, Tnp1/En/Spm-like protein" evidence="2">
    <location>
        <begin position="25"/>
        <end position="156"/>
    </location>
</feature>
<feature type="compositionally biased region" description="Basic and acidic residues" evidence="1">
    <location>
        <begin position="36"/>
        <end position="48"/>
    </location>
</feature>
<keyword evidence="2" id="KW-0732">Signal</keyword>
<dbReference type="EMBL" id="BQNB010020383">
    <property type="protein sequence ID" value="GJT95394.1"/>
    <property type="molecule type" value="Genomic_DNA"/>
</dbReference>
<feature type="region of interest" description="Disordered" evidence="1">
    <location>
        <begin position="28"/>
        <end position="48"/>
    </location>
</feature>
<feature type="signal peptide" evidence="2">
    <location>
        <begin position="1"/>
        <end position="24"/>
    </location>
</feature>
<name>A0ABQ5I5N6_9ASTR</name>
<evidence type="ECO:0008006" key="5">
    <source>
        <dbReference type="Google" id="ProtNLM"/>
    </source>
</evidence>
<accession>A0ABQ5I5N6</accession>
<sequence>MSANSHHRPLLVAAVALQIGVATAAAVGPAQARPSRLTDKRNKSSSRHEVTIPNLVFRYSEFRGVTEKDSQLVGDKSKKIKYLVSKDKKESSDDETPISKSEDEVYAMAVKNFKNFIRRRDVDIQITLSENVQNRQNAKTKRPLLEACGVTIIKKK</sequence>
<protein>
    <recommendedName>
        <fullName evidence="5">Transposase, Ptta/En/Spm, transposase, Tnp1/En/Spm-like protein</fullName>
    </recommendedName>
</protein>
<gene>
    <name evidence="3" type="ORF">Tco_1090912</name>
</gene>
<evidence type="ECO:0000256" key="2">
    <source>
        <dbReference type="SAM" id="SignalP"/>
    </source>
</evidence>
<keyword evidence="4" id="KW-1185">Reference proteome</keyword>
<organism evidence="3 4">
    <name type="scientific">Tanacetum coccineum</name>
    <dbReference type="NCBI Taxonomy" id="301880"/>
    <lineage>
        <taxon>Eukaryota</taxon>
        <taxon>Viridiplantae</taxon>
        <taxon>Streptophyta</taxon>
        <taxon>Embryophyta</taxon>
        <taxon>Tracheophyta</taxon>
        <taxon>Spermatophyta</taxon>
        <taxon>Magnoliopsida</taxon>
        <taxon>eudicotyledons</taxon>
        <taxon>Gunneridae</taxon>
        <taxon>Pentapetalae</taxon>
        <taxon>asterids</taxon>
        <taxon>campanulids</taxon>
        <taxon>Asterales</taxon>
        <taxon>Asteraceae</taxon>
        <taxon>Asteroideae</taxon>
        <taxon>Anthemideae</taxon>
        <taxon>Anthemidinae</taxon>
        <taxon>Tanacetum</taxon>
    </lineage>
</organism>
<proteinExistence type="predicted"/>
<reference evidence="3" key="2">
    <citation type="submission" date="2022-01" db="EMBL/GenBank/DDBJ databases">
        <authorList>
            <person name="Yamashiro T."/>
            <person name="Shiraishi A."/>
            <person name="Satake H."/>
            <person name="Nakayama K."/>
        </authorList>
    </citation>
    <scope>NUCLEOTIDE SEQUENCE</scope>
</reference>
<evidence type="ECO:0000313" key="3">
    <source>
        <dbReference type="EMBL" id="GJT95394.1"/>
    </source>
</evidence>
<evidence type="ECO:0000313" key="4">
    <source>
        <dbReference type="Proteomes" id="UP001151760"/>
    </source>
</evidence>
<dbReference type="Proteomes" id="UP001151760">
    <property type="component" value="Unassembled WGS sequence"/>
</dbReference>
<evidence type="ECO:0000256" key="1">
    <source>
        <dbReference type="SAM" id="MobiDB-lite"/>
    </source>
</evidence>
<comment type="caution">
    <text evidence="3">The sequence shown here is derived from an EMBL/GenBank/DDBJ whole genome shotgun (WGS) entry which is preliminary data.</text>
</comment>